<proteinExistence type="predicted"/>
<comment type="caution">
    <text evidence="2">The sequence shown here is derived from an EMBL/GenBank/DDBJ whole genome shotgun (WGS) entry which is preliminary data.</text>
</comment>
<keyword evidence="1" id="KW-1133">Transmembrane helix</keyword>
<dbReference type="EMBL" id="JACXVP010000006">
    <property type="protein sequence ID" value="KAG5599751.1"/>
    <property type="molecule type" value="Genomic_DNA"/>
</dbReference>
<evidence type="ECO:0000313" key="2">
    <source>
        <dbReference type="EMBL" id="KAG5599751.1"/>
    </source>
</evidence>
<organism evidence="2 3">
    <name type="scientific">Solanum commersonii</name>
    <name type="common">Commerson's wild potato</name>
    <name type="synonym">Commerson's nightshade</name>
    <dbReference type="NCBI Taxonomy" id="4109"/>
    <lineage>
        <taxon>Eukaryota</taxon>
        <taxon>Viridiplantae</taxon>
        <taxon>Streptophyta</taxon>
        <taxon>Embryophyta</taxon>
        <taxon>Tracheophyta</taxon>
        <taxon>Spermatophyta</taxon>
        <taxon>Magnoliopsida</taxon>
        <taxon>eudicotyledons</taxon>
        <taxon>Gunneridae</taxon>
        <taxon>Pentapetalae</taxon>
        <taxon>asterids</taxon>
        <taxon>lamiids</taxon>
        <taxon>Solanales</taxon>
        <taxon>Solanaceae</taxon>
        <taxon>Solanoideae</taxon>
        <taxon>Solaneae</taxon>
        <taxon>Solanum</taxon>
    </lineage>
</organism>
<keyword evidence="1" id="KW-0812">Transmembrane</keyword>
<reference evidence="2 3" key="1">
    <citation type="submission" date="2020-09" db="EMBL/GenBank/DDBJ databases">
        <title>De no assembly of potato wild relative species, Solanum commersonii.</title>
        <authorList>
            <person name="Cho K."/>
        </authorList>
    </citation>
    <scope>NUCLEOTIDE SEQUENCE [LARGE SCALE GENOMIC DNA]</scope>
    <source>
        <strain evidence="2">LZ3.2</strain>
        <tissue evidence="2">Leaf</tissue>
    </source>
</reference>
<sequence length="72" mass="8467">MSEVWWLSMLWEAINNIHQLLIYIPPQFFKRLCFVTSVSMSLIFAETVVVSFYVNLSVWTLMGTITLDVKQH</sequence>
<protein>
    <submittedName>
        <fullName evidence="2">Uncharacterized protein</fullName>
    </submittedName>
</protein>
<keyword evidence="3" id="KW-1185">Reference proteome</keyword>
<feature type="transmembrane region" description="Helical" evidence="1">
    <location>
        <begin position="32"/>
        <end position="54"/>
    </location>
</feature>
<name>A0A9J5YIZ8_SOLCO</name>
<dbReference type="Proteomes" id="UP000824120">
    <property type="component" value="Chromosome 6"/>
</dbReference>
<evidence type="ECO:0000313" key="3">
    <source>
        <dbReference type="Proteomes" id="UP000824120"/>
    </source>
</evidence>
<keyword evidence="1" id="KW-0472">Membrane</keyword>
<dbReference type="AlphaFoldDB" id="A0A9J5YIZ8"/>
<accession>A0A9J5YIZ8</accession>
<gene>
    <name evidence="2" type="ORF">H5410_031121</name>
</gene>
<dbReference type="OrthoDB" id="1328234at2759"/>
<evidence type="ECO:0000256" key="1">
    <source>
        <dbReference type="SAM" id="Phobius"/>
    </source>
</evidence>